<evidence type="ECO:0000256" key="9">
    <source>
        <dbReference type="ARBA" id="ARBA00022516"/>
    </source>
</evidence>
<comment type="catalytic activity">
    <reaction evidence="1 18">
        <text>a 1,2-diacyl-sn-glycero-3-phosphate + CTP + H(+) = a CDP-1,2-diacyl-sn-glycerol + diphosphate</text>
        <dbReference type="Rhea" id="RHEA:16229"/>
        <dbReference type="ChEBI" id="CHEBI:15378"/>
        <dbReference type="ChEBI" id="CHEBI:33019"/>
        <dbReference type="ChEBI" id="CHEBI:37563"/>
        <dbReference type="ChEBI" id="CHEBI:58332"/>
        <dbReference type="ChEBI" id="CHEBI:58608"/>
        <dbReference type="EC" id="2.7.7.41"/>
    </reaction>
</comment>
<evidence type="ECO:0000256" key="2">
    <source>
        <dbReference type="ARBA" id="ARBA00004651"/>
    </source>
</evidence>
<comment type="similarity">
    <text evidence="5 18">Belongs to the CDS family.</text>
</comment>
<feature type="transmembrane region" description="Helical" evidence="19">
    <location>
        <begin position="148"/>
        <end position="169"/>
    </location>
</feature>
<dbReference type="AlphaFoldDB" id="A0A953IAZ4"/>
<dbReference type="EC" id="2.7.7.41" evidence="6 18"/>
<keyword evidence="12 18" id="KW-0548">Nucleotidyltransferase</keyword>
<evidence type="ECO:0000256" key="14">
    <source>
        <dbReference type="ARBA" id="ARBA00023098"/>
    </source>
</evidence>
<dbReference type="EMBL" id="PIUK01000231">
    <property type="protein sequence ID" value="MBY6277728.1"/>
    <property type="molecule type" value="Genomic_DNA"/>
</dbReference>
<feature type="transmembrane region" description="Helical" evidence="19">
    <location>
        <begin position="224"/>
        <end position="242"/>
    </location>
</feature>
<accession>A0A953IAZ4</accession>
<gene>
    <name evidence="20" type="ORF">CWE10_16285</name>
</gene>
<keyword evidence="11 18" id="KW-0812">Transmembrane</keyword>
<dbReference type="Proteomes" id="UP000732377">
    <property type="component" value="Unassembled WGS sequence"/>
</dbReference>
<feature type="transmembrane region" description="Helical" evidence="19">
    <location>
        <begin position="47"/>
        <end position="66"/>
    </location>
</feature>
<evidence type="ECO:0000256" key="3">
    <source>
        <dbReference type="ARBA" id="ARBA00005119"/>
    </source>
</evidence>
<sequence length="315" mass="32573">MFTGPTSRGSIWNRHCGIMPGVSGASAPCEPEGAGSRLSHSKAGDVVLVRILTGLVGIPLFLGLLFIGQWPFLVVVAGMGLIGFYEYARILRAIGFRPSLPLGCAATVAIVLAAGLLPPHGVHAQAVAALATLVILAWAIFRPEGFSALDGLLTLAGVAYVGLLSYLVLLRRLGGGSGWDLGLVWAGMAFLCTWAADTLAYFVGVTWGRHKLAPKISPQKSVEGLLGGVAGALLAGLLWGPAIPLARWQGALLGVAIALVAAMGDLVESALKRTAGVKDAGRLLPGHGGVLDRFDSSLFVLPFVYYVATLLFGAG</sequence>
<evidence type="ECO:0000256" key="11">
    <source>
        <dbReference type="ARBA" id="ARBA00022692"/>
    </source>
</evidence>
<feature type="transmembrane region" description="Helical" evidence="19">
    <location>
        <begin position="100"/>
        <end position="117"/>
    </location>
</feature>
<proteinExistence type="inferred from homology"/>
<evidence type="ECO:0000256" key="8">
    <source>
        <dbReference type="ARBA" id="ARBA00022475"/>
    </source>
</evidence>
<evidence type="ECO:0000256" key="10">
    <source>
        <dbReference type="ARBA" id="ARBA00022679"/>
    </source>
</evidence>
<keyword evidence="15 19" id="KW-0472">Membrane</keyword>
<evidence type="ECO:0000256" key="17">
    <source>
        <dbReference type="ARBA" id="ARBA00023264"/>
    </source>
</evidence>
<dbReference type="GO" id="GO:0004605">
    <property type="term" value="F:phosphatidate cytidylyltransferase activity"/>
    <property type="evidence" value="ECO:0007669"/>
    <property type="project" value="UniProtKB-EC"/>
</dbReference>
<dbReference type="InterPro" id="IPR000374">
    <property type="entry name" value="PC_trans"/>
</dbReference>
<evidence type="ECO:0000256" key="12">
    <source>
        <dbReference type="ARBA" id="ARBA00022695"/>
    </source>
</evidence>
<protein>
    <recommendedName>
        <fullName evidence="7 18">Phosphatidate cytidylyltransferase</fullName>
        <ecNumber evidence="6 18">2.7.7.41</ecNumber>
    </recommendedName>
</protein>
<evidence type="ECO:0000256" key="16">
    <source>
        <dbReference type="ARBA" id="ARBA00023209"/>
    </source>
</evidence>
<evidence type="ECO:0000256" key="6">
    <source>
        <dbReference type="ARBA" id="ARBA00012487"/>
    </source>
</evidence>
<dbReference type="PANTHER" id="PTHR46382">
    <property type="entry name" value="PHOSPHATIDATE CYTIDYLYLTRANSFERASE"/>
    <property type="match status" value="1"/>
</dbReference>
<comment type="subcellular location">
    <subcellularLocation>
        <location evidence="2">Cell membrane</location>
        <topology evidence="2">Multi-pass membrane protein</topology>
    </subcellularLocation>
</comment>
<evidence type="ECO:0000256" key="4">
    <source>
        <dbReference type="ARBA" id="ARBA00005189"/>
    </source>
</evidence>
<evidence type="ECO:0000313" key="21">
    <source>
        <dbReference type="Proteomes" id="UP000732377"/>
    </source>
</evidence>
<organism evidence="20 21">
    <name type="scientific">Symbiobacterium thermophilum</name>
    <dbReference type="NCBI Taxonomy" id="2734"/>
    <lineage>
        <taxon>Bacteria</taxon>
        <taxon>Bacillati</taxon>
        <taxon>Bacillota</taxon>
        <taxon>Clostridia</taxon>
        <taxon>Eubacteriales</taxon>
        <taxon>Symbiobacteriaceae</taxon>
        <taxon>Symbiobacterium</taxon>
    </lineage>
</organism>
<comment type="pathway">
    <text evidence="3 18">Phospholipid metabolism; CDP-diacylglycerol biosynthesis; CDP-diacylglycerol from sn-glycerol 3-phosphate: step 3/3.</text>
</comment>
<evidence type="ECO:0000313" key="20">
    <source>
        <dbReference type="EMBL" id="MBY6277728.1"/>
    </source>
</evidence>
<keyword evidence="9" id="KW-0444">Lipid biosynthesis</keyword>
<dbReference type="Pfam" id="PF01148">
    <property type="entry name" value="CTP_transf_1"/>
    <property type="match status" value="1"/>
</dbReference>
<keyword evidence="8" id="KW-1003">Cell membrane</keyword>
<reference evidence="20" key="1">
    <citation type="submission" date="2017-11" db="EMBL/GenBank/DDBJ databases">
        <title>Three new genomes from thermophilic consortium.</title>
        <authorList>
            <person name="Quaggio R."/>
            <person name="Amgarten D."/>
            <person name="Setubal J.C."/>
        </authorList>
    </citation>
    <scope>NUCLEOTIDE SEQUENCE</scope>
    <source>
        <strain evidence="20">ZCTH01-B2</strain>
    </source>
</reference>
<feature type="transmembrane region" description="Helical" evidence="19">
    <location>
        <begin position="123"/>
        <end position="141"/>
    </location>
</feature>
<evidence type="ECO:0000256" key="18">
    <source>
        <dbReference type="RuleBase" id="RU003938"/>
    </source>
</evidence>
<feature type="transmembrane region" description="Helical" evidence="19">
    <location>
        <begin position="72"/>
        <end position="88"/>
    </location>
</feature>
<comment type="pathway">
    <text evidence="4">Lipid metabolism.</text>
</comment>
<name>A0A953IAZ4_SYMTR</name>
<keyword evidence="16" id="KW-0594">Phospholipid biosynthesis</keyword>
<keyword evidence="10 18" id="KW-0808">Transferase</keyword>
<evidence type="ECO:0000256" key="15">
    <source>
        <dbReference type="ARBA" id="ARBA00023136"/>
    </source>
</evidence>
<dbReference type="GO" id="GO:0005886">
    <property type="term" value="C:plasma membrane"/>
    <property type="evidence" value="ECO:0007669"/>
    <property type="project" value="UniProtKB-SubCell"/>
</dbReference>
<keyword evidence="17" id="KW-1208">Phospholipid metabolism</keyword>
<evidence type="ECO:0000256" key="5">
    <source>
        <dbReference type="ARBA" id="ARBA00010185"/>
    </source>
</evidence>
<keyword evidence="13 19" id="KW-1133">Transmembrane helix</keyword>
<comment type="caution">
    <text evidence="20">The sequence shown here is derived from an EMBL/GenBank/DDBJ whole genome shotgun (WGS) entry which is preliminary data.</text>
</comment>
<dbReference type="GO" id="GO:0016024">
    <property type="term" value="P:CDP-diacylglycerol biosynthetic process"/>
    <property type="evidence" value="ECO:0007669"/>
    <property type="project" value="TreeGrafter"/>
</dbReference>
<evidence type="ECO:0000256" key="1">
    <source>
        <dbReference type="ARBA" id="ARBA00001698"/>
    </source>
</evidence>
<evidence type="ECO:0000256" key="7">
    <source>
        <dbReference type="ARBA" id="ARBA00019373"/>
    </source>
</evidence>
<feature type="transmembrane region" description="Helical" evidence="19">
    <location>
        <begin position="181"/>
        <end position="203"/>
    </location>
</feature>
<keyword evidence="14" id="KW-0443">Lipid metabolism</keyword>
<evidence type="ECO:0000256" key="19">
    <source>
        <dbReference type="SAM" id="Phobius"/>
    </source>
</evidence>
<dbReference type="PANTHER" id="PTHR46382:SF1">
    <property type="entry name" value="PHOSPHATIDATE CYTIDYLYLTRANSFERASE"/>
    <property type="match status" value="1"/>
</dbReference>
<dbReference type="PROSITE" id="PS01315">
    <property type="entry name" value="CDS"/>
    <property type="match status" value="1"/>
</dbReference>
<evidence type="ECO:0000256" key="13">
    <source>
        <dbReference type="ARBA" id="ARBA00022989"/>
    </source>
</evidence>